<accession>A0ABP5MJZ6</accession>
<dbReference type="Proteomes" id="UP001501599">
    <property type="component" value="Unassembled WGS sequence"/>
</dbReference>
<evidence type="ECO:0000313" key="3">
    <source>
        <dbReference type="Proteomes" id="UP001501599"/>
    </source>
</evidence>
<gene>
    <name evidence="2" type="ORF">GCM10009846_22730</name>
</gene>
<evidence type="ECO:0000313" key="2">
    <source>
        <dbReference type="EMBL" id="GAA2174922.1"/>
    </source>
</evidence>
<keyword evidence="1" id="KW-0472">Membrane</keyword>
<protein>
    <recommendedName>
        <fullName evidence="4">DUF4190 domain-containing protein</fullName>
    </recommendedName>
</protein>
<comment type="caution">
    <text evidence="2">The sequence shown here is derived from an EMBL/GenBank/DDBJ whole genome shotgun (WGS) entry which is preliminary data.</text>
</comment>
<feature type="transmembrane region" description="Helical" evidence="1">
    <location>
        <begin position="60"/>
        <end position="82"/>
    </location>
</feature>
<reference evidence="3" key="1">
    <citation type="journal article" date="2019" name="Int. J. Syst. Evol. Microbiol.">
        <title>The Global Catalogue of Microorganisms (GCM) 10K type strain sequencing project: providing services to taxonomists for standard genome sequencing and annotation.</title>
        <authorList>
            <consortium name="The Broad Institute Genomics Platform"/>
            <consortium name="The Broad Institute Genome Sequencing Center for Infectious Disease"/>
            <person name="Wu L."/>
            <person name="Ma J."/>
        </authorList>
    </citation>
    <scope>NUCLEOTIDE SEQUENCE [LARGE SCALE GENOMIC DNA]</scope>
    <source>
        <strain evidence="3">JCM 16026</strain>
    </source>
</reference>
<name>A0ABP5MJZ6_9MICO</name>
<keyword evidence="1" id="KW-0812">Transmembrane</keyword>
<organism evidence="2 3">
    <name type="scientific">Agrococcus versicolor</name>
    <dbReference type="NCBI Taxonomy" id="501482"/>
    <lineage>
        <taxon>Bacteria</taxon>
        <taxon>Bacillati</taxon>
        <taxon>Actinomycetota</taxon>
        <taxon>Actinomycetes</taxon>
        <taxon>Micrococcales</taxon>
        <taxon>Microbacteriaceae</taxon>
        <taxon>Agrococcus</taxon>
    </lineage>
</organism>
<keyword evidence="1" id="KW-1133">Transmembrane helix</keyword>
<evidence type="ECO:0008006" key="4">
    <source>
        <dbReference type="Google" id="ProtNLM"/>
    </source>
</evidence>
<feature type="transmembrane region" description="Helical" evidence="1">
    <location>
        <begin position="20"/>
        <end position="45"/>
    </location>
</feature>
<dbReference type="EMBL" id="BAAAQT010000006">
    <property type="protein sequence ID" value="GAA2174922.1"/>
    <property type="molecule type" value="Genomic_DNA"/>
</dbReference>
<evidence type="ECO:0000256" key="1">
    <source>
        <dbReference type="SAM" id="Phobius"/>
    </source>
</evidence>
<proteinExistence type="predicted"/>
<keyword evidence="3" id="KW-1185">Reference proteome</keyword>
<sequence>MTGLSPRLDCQRPGMSILTALVPGLVIGTALAFALFAVILAVLVVRSRGSDGRIPDQMRATLLASILCALGASLLSIVSITVF</sequence>